<sequence>MKKLPWIVWSPVVLALGACGQPAPAVDSSTALPSGALMAQMIAPEGVITEGQGIGSVQLGQSRAQVEAVLGAPSQCTTTASAKWGTLPLCRWNHASGGRLEVVYRDATVRTVKKAPPTATEPTGVVNISVYTLPGYLTTRGVGTGQYSGAVYQTYGSAVFTYGNSAILPAQDQAGRTVHTRFSWPAYNNTVLRSIDVKYPDAP</sequence>
<evidence type="ECO:0008006" key="4">
    <source>
        <dbReference type="Google" id="ProtNLM"/>
    </source>
</evidence>
<protein>
    <recommendedName>
        <fullName evidence="4">Lipoprotein</fullName>
    </recommendedName>
</protein>
<feature type="chain" id="PRO_5046358514" description="Lipoprotein" evidence="1">
    <location>
        <begin position="26"/>
        <end position="203"/>
    </location>
</feature>
<gene>
    <name evidence="2" type="ORF">ACFFLM_22450</name>
</gene>
<accession>A0ABV6B4P0</accession>
<dbReference type="EMBL" id="JBHLYR010000063">
    <property type="protein sequence ID" value="MFB9994722.1"/>
    <property type="molecule type" value="Genomic_DNA"/>
</dbReference>
<feature type="signal peptide" evidence="1">
    <location>
        <begin position="1"/>
        <end position="25"/>
    </location>
</feature>
<dbReference type="Proteomes" id="UP001589733">
    <property type="component" value="Unassembled WGS sequence"/>
</dbReference>
<evidence type="ECO:0000313" key="2">
    <source>
        <dbReference type="EMBL" id="MFB9994722.1"/>
    </source>
</evidence>
<name>A0ABV6B4P0_9DEIO</name>
<organism evidence="2 3">
    <name type="scientific">Deinococcus oregonensis</name>
    <dbReference type="NCBI Taxonomy" id="1805970"/>
    <lineage>
        <taxon>Bacteria</taxon>
        <taxon>Thermotogati</taxon>
        <taxon>Deinococcota</taxon>
        <taxon>Deinococci</taxon>
        <taxon>Deinococcales</taxon>
        <taxon>Deinococcaceae</taxon>
        <taxon>Deinococcus</taxon>
    </lineage>
</organism>
<comment type="caution">
    <text evidence="2">The sequence shown here is derived from an EMBL/GenBank/DDBJ whole genome shotgun (WGS) entry which is preliminary data.</text>
</comment>
<evidence type="ECO:0000256" key="1">
    <source>
        <dbReference type="SAM" id="SignalP"/>
    </source>
</evidence>
<dbReference type="PROSITE" id="PS51257">
    <property type="entry name" value="PROKAR_LIPOPROTEIN"/>
    <property type="match status" value="1"/>
</dbReference>
<keyword evidence="3" id="KW-1185">Reference proteome</keyword>
<reference evidence="2 3" key="1">
    <citation type="submission" date="2024-09" db="EMBL/GenBank/DDBJ databases">
        <authorList>
            <person name="Sun Q."/>
            <person name="Mori K."/>
        </authorList>
    </citation>
    <scope>NUCLEOTIDE SEQUENCE [LARGE SCALE GENOMIC DNA]</scope>
    <source>
        <strain evidence="2 3">JCM 13503</strain>
    </source>
</reference>
<dbReference type="RefSeq" id="WP_380015935.1">
    <property type="nucleotide sequence ID" value="NZ_JBHLYR010000063.1"/>
</dbReference>
<keyword evidence="1" id="KW-0732">Signal</keyword>
<proteinExistence type="predicted"/>
<evidence type="ECO:0000313" key="3">
    <source>
        <dbReference type="Proteomes" id="UP001589733"/>
    </source>
</evidence>